<evidence type="ECO:0000256" key="1">
    <source>
        <dbReference type="ARBA" id="ARBA00007637"/>
    </source>
</evidence>
<dbReference type="RefSeq" id="WP_229826417.1">
    <property type="nucleotide sequence ID" value="NZ_BMXJ01000009.1"/>
</dbReference>
<dbReference type="InterPro" id="IPR001509">
    <property type="entry name" value="Epimerase_deHydtase"/>
</dbReference>
<proteinExistence type="inferred from homology"/>
<evidence type="ECO:0000313" key="4">
    <source>
        <dbReference type="Proteomes" id="UP000598217"/>
    </source>
</evidence>
<gene>
    <name evidence="3" type="ORF">H4W79_000171</name>
</gene>
<evidence type="ECO:0000313" key="3">
    <source>
        <dbReference type="EMBL" id="MBE1455957.1"/>
    </source>
</evidence>
<dbReference type="Gene3D" id="3.40.50.720">
    <property type="entry name" value="NAD(P)-binding Rossmann-like Domain"/>
    <property type="match status" value="1"/>
</dbReference>
<organism evidence="3 4">
    <name type="scientific">Nocardiopsis terrae</name>
    <dbReference type="NCBI Taxonomy" id="372655"/>
    <lineage>
        <taxon>Bacteria</taxon>
        <taxon>Bacillati</taxon>
        <taxon>Actinomycetota</taxon>
        <taxon>Actinomycetes</taxon>
        <taxon>Streptosporangiales</taxon>
        <taxon>Nocardiopsidaceae</taxon>
        <taxon>Nocardiopsis</taxon>
    </lineage>
</organism>
<protein>
    <submittedName>
        <fullName evidence="3">Nucleoside-diphosphate-sugar epimerase</fullName>
    </submittedName>
</protein>
<keyword evidence="4" id="KW-1185">Reference proteome</keyword>
<dbReference type="EMBL" id="JADBDY010000001">
    <property type="protein sequence ID" value="MBE1455957.1"/>
    <property type="molecule type" value="Genomic_DNA"/>
</dbReference>
<dbReference type="CDD" id="cd08946">
    <property type="entry name" value="SDR_e"/>
    <property type="match status" value="1"/>
</dbReference>
<comment type="caution">
    <text evidence="3">The sequence shown here is derived from an EMBL/GenBank/DDBJ whole genome shotgun (WGS) entry which is preliminary data.</text>
</comment>
<name>A0ABR9HAA1_9ACTN</name>
<evidence type="ECO:0000259" key="2">
    <source>
        <dbReference type="Pfam" id="PF01370"/>
    </source>
</evidence>
<dbReference type="InterPro" id="IPR036291">
    <property type="entry name" value="NAD(P)-bd_dom_sf"/>
</dbReference>
<sequence length="247" mass="26844">MGNGFLARSLRPITRRHPGMVVVAAGVSWASGASQAEYDREARLVSAIADRCSDDGRRLVFFSTAATGMYGLAEGPGREDAPVVPGTPYGEHKWSLEELLRGSGVDHLILRLGHLVGPGQPSHQLLPTLVAQLREGTVHIQRGATRDLIDVADVVVIIDRLLEMDLSKETVNVASGVSVPVERIVDHLQRRLGLTASREYRNGGSHHVVSIDKLRDLVPEVRTMGFGPNYYRRVLDGFVARTGTAQA</sequence>
<accession>A0ABR9HAA1</accession>
<feature type="domain" description="NAD-dependent epimerase/dehydratase" evidence="2">
    <location>
        <begin position="15"/>
        <end position="174"/>
    </location>
</feature>
<dbReference type="Pfam" id="PF01370">
    <property type="entry name" value="Epimerase"/>
    <property type="match status" value="1"/>
</dbReference>
<comment type="similarity">
    <text evidence="1">Belongs to the NAD(P)-dependent epimerase/dehydratase family.</text>
</comment>
<dbReference type="SUPFAM" id="SSF51735">
    <property type="entry name" value="NAD(P)-binding Rossmann-fold domains"/>
    <property type="match status" value="1"/>
</dbReference>
<dbReference type="PANTHER" id="PTHR43000">
    <property type="entry name" value="DTDP-D-GLUCOSE 4,6-DEHYDRATASE-RELATED"/>
    <property type="match status" value="1"/>
</dbReference>
<reference evidence="3 4" key="1">
    <citation type="submission" date="2020-10" db="EMBL/GenBank/DDBJ databases">
        <title>Sequencing the genomes of 1000 actinobacteria strains.</title>
        <authorList>
            <person name="Klenk H.-P."/>
        </authorList>
    </citation>
    <scope>NUCLEOTIDE SEQUENCE [LARGE SCALE GENOMIC DNA]</scope>
    <source>
        <strain evidence="3 4">DSM 45157</strain>
    </source>
</reference>
<dbReference type="Proteomes" id="UP000598217">
    <property type="component" value="Unassembled WGS sequence"/>
</dbReference>